<evidence type="ECO:0000313" key="1">
    <source>
        <dbReference type="EMBL" id="CAD8142185.1"/>
    </source>
</evidence>
<dbReference type="EMBL" id="CAJJDO010000011">
    <property type="protein sequence ID" value="CAD8142185.1"/>
    <property type="molecule type" value="Genomic_DNA"/>
</dbReference>
<organism evidence="1 2">
    <name type="scientific">Paramecium pentaurelia</name>
    <dbReference type="NCBI Taxonomy" id="43138"/>
    <lineage>
        <taxon>Eukaryota</taxon>
        <taxon>Sar</taxon>
        <taxon>Alveolata</taxon>
        <taxon>Ciliophora</taxon>
        <taxon>Intramacronucleata</taxon>
        <taxon>Oligohymenophorea</taxon>
        <taxon>Peniculida</taxon>
        <taxon>Parameciidae</taxon>
        <taxon>Paramecium</taxon>
    </lineage>
</organism>
<keyword evidence="2" id="KW-1185">Reference proteome</keyword>
<dbReference type="AlphaFoldDB" id="A0A8S1SN83"/>
<name>A0A8S1SN83_9CILI</name>
<reference evidence="1" key="1">
    <citation type="submission" date="2021-01" db="EMBL/GenBank/DDBJ databases">
        <authorList>
            <consortium name="Genoscope - CEA"/>
            <person name="William W."/>
        </authorList>
    </citation>
    <scope>NUCLEOTIDE SEQUENCE</scope>
</reference>
<gene>
    <name evidence="1" type="ORF">PPENT_87.1.T0110001</name>
</gene>
<evidence type="ECO:0000313" key="2">
    <source>
        <dbReference type="Proteomes" id="UP000689195"/>
    </source>
</evidence>
<accession>A0A8S1SN83</accession>
<comment type="caution">
    <text evidence="1">The sequence shown here is derived from an EMBL/GenBank/DDBJ whole genome shotgun (WGS) entry which is preliminary data.</text>
</comment>
<protein>
    <submittedName>
        <fullName evidence="1">Uncharacterized protein</fullName>
    </submittedName>
</protein>
<dbReference type="Proteomes" id="UP000689195">
    <property type="component" value="Unassembled WGS sequence"/>
</dbReference>
<proteinExistence type="predicted"/>
<sequence length="183" mass="21911">MMGIMGIILEMIDFQVCVQLKITGIVTINSFKAYAFKKHKFCQHIQIIQILTNMLNYLSVIKQLQLNLRQTLLIAFTLNQQPKITVQPLKKQLGLTNKFYLFLFMKFKLNFIIQQLIQYYQYISIQNQRILIILKLPTIKIYHTLIYCNFEQYLEGCCSQNLQFCFLDDDWSWFRQCISLIVW</sequence>